<reference evidence="1" key="3">
    <citation type="journal article" date="2017" name="Nature">
        <title>Genome sequence of the progenitor of the wheat D genome Aegilops tauschii.</title>
        <authorList>
            <person name="Luo M.C."/>
            <person name="Gu Y.Q."/>
            <person name="Puiu D."/>
            <person name="Wang H."/>
            <person name="Twardziok S.O."/>
            <person name="Deal K.R."/>
            <person name="Huo N."/>
            <person name="Zhu T."/>
            <person name="Wang L."/>
            <person name="Wang Y."/>
            <person name="McGuire P.E."/>
            <person name="Liu S."/>
            <person name="Long H."/>
            <person name="Ramasamy R.K."/>
            <person name="Rodriguez J.C."/>
            <person name="Van S.L."/>
            <person name="Yuan L."/>
            <person name="Wang Z."/>
            <person name="Xia Z."/>
            <person name="Xiao L."/>
            <person name="Anderson O.D."/>
            <person name="Ouyang S."/>
            <person name="Liang Y."/>
            <person name="Zimin A.V."/>
            <person name="Pertea G."/>
            <person name="Qi P."/>
            <person name="Bennetzen J.L."/>
            <person name="Dai X."/>
            <person name="Dawson M.W."/>
            <person name="Muller H.G."/>
            <person name="Kugler K."/>
            <person name="Rivarola-Duarte L."/>
            <person name="Spannagl M."/>
            <person name="Mayer K.F.X."/>
            <person name="Lu F.H."/>
            <person name="Bevan M.W."/>
            <person name="Leroy P."/>
            <person name="Li P."/>
            <person name="You F.M."/>
            <person name="Sun Q."/>
            <person name="Liu Z."/>
            <person name="Lyons E."/>
            <person name="Wicker T."/>
            <person name="Salzberg S.L."/>
            <person name="Devos K.M."/>
            <person name="Dvorak J."/>
        </authorList>
    </citation>
    <scope>NUCLEOTIDE SEQUENCE [LARGE SCALE GENOMIC DNA]</scope>
    <source>
        <strain evidence="1">cv. AL8/78</strain>
    </source>
</reference>
<name>A0A453G1D9_AEGTS</name>
<dbReference type="EnsemblPlants" id="AET3Gv20851200.6">
    <property type="protein sequence ID" value="AET3Gv20851200.6"/>
    <property type="gene ID" value="AET3Gv20851200"/>
</dbReference>
<dbReference type="Proteomes" id="UP000015105">
    <property type="component" value="Chromosome 3D"/>
</dbReference>
<reference evidence="2" key="1">
    <citation type="journal article" date="2014" name="Science">
        <title>Ancient hybridizations among the ancestral genomes of bread wheat.</title>
        <authorList>
            <consortium name="International Wheat Genome Sequencing Consortium,"/>
            <person name="Marcussen T."/>
            <person name="Sandve S.R."/>
            <person name="Heier L."/>
            <person name="Spannagl M."/>
            <person name="Pfeifer M."/>
            <person name="Jakobsen K.S."/>
            <person name="Wulff B.B."/>
            <person name="Steuernagel B."/>
            <person name="Mayer K.F."/>
            <person name="Olsen O.A."/>
        </authorList>
    </citation>
    <scope>NUCLEOTIDE SEQUENCE [LARGE SCALE GENOMIC DNA]</scope>
    <source>
        <strain evidence="2">cv. AL8/78</strain>
    </source>
</reference>
<dbReference type="InterPro" id="IPR036259">
    <property type="entry name" value="MFS_trans_sf"/>
</dbReference>
<reference evidence="1" key="4">
    <citation type="submission" date="2019-03" db="UniProtKB">
        <authorList>
            <consortium name="EnsemblPlants"/>
        </authorList>
    </citation>
    <scope>IDENTIFICATION</scope>
</reference>
<evidence type="ECO:0000313" key="2">
    <source>
        <dbReference type="Proteomes" id="UP000015105"/>
    </source>
</evidence>
<keyword evidence="2" id="KW-1185">Reference proteome</keyword>
<dbReference type="AlphaFoldDB" id="A0A453G1D9"/>
<sequence>GNKWSPMDAAAEPLLPQPATAVDHLGRPVSRLTSGRWPAALFIIGVEVAERFAFCGIMGNLMIYLTGPLGQS</sequence>
<dbReference type="Gene3D" id="1.20.1250.20">
    <property type="entry name" value="MFS general substrate transporter like domains"/>
    <property type="match status" value="1"/>
</dbReference>
<organism evidence="1 2">
    <name type="scientific">Aegilops tauschii subsp. strangulata</name>
    <name type="common">Goatgrass</name>
    <dbReference type="NCBI Taxonomy" id="200361"/>
    <lineage>
        <taxon>Eukaryota</taxon>
        <taxon>Viridiplantae</taxon>
        <taxon>Streptophyta</taxon>
        <taxon>Embryophyta</taxon>
        <taxon>Tracheophyta</taxon>
        <taxon>Spermatophyta</taxon>
        <taxon>Magnoliopsida</taxon>
        <taxon>Liliopsida</taxon>
        <taxon>Poales</taxon>
        <taxon>Poaceae</taxon>
        <taxon>BOP clade</taxon>
        <taxon>Pooideae</taxon>
        <taxon>Triticodae</taxon>
        <taxon>Triticeae</taxon>
        <taxon>Triticinae</taxon>
        <taxon>Aegilops</taxon>
    </lineage>
</organism>
<protein>
    <submittedName>
        <fullName evidence="1">Uncharacterized protein</fullName>
    </submittedName>
</protein>
<reference evidence="1" key="5">
    <citation type="journal article" date="2021" name="G3 (Bethesda)">
        <title>Aegilops tauschii genome assembly Aet v5.0 features greater sequence contiguity and improved annotation.</title>
        <authorList>
            <person name="Wang L."/>
            <person name="Zhu T."/>
            <person name="Rodriguez J.C."/>
            <person name="Deal K.R."/>
            <person name="Dubcovsky J."/>
            <person name="McGuire P.E."/>
            <person name="Lux T."/>
            <person name="Spannagl M."/>
            <person name="Mayer K.F.X."/>
            <person name="Baldrich P."/>
            <person name="Meyers B.C."/>
            <person name="Huo N."/>
            <person name="Gu Y.Q."/>
            <person name="Zhou H."/>
            <person name="Devos K.M."/>
            <person name="Bennetzen J.L."/>
            <person name="Unver T."/>
            <person name="Budak H."/>
            <person name="Gulick P.J."/>
            <person name="Galiba G."/>
            <person name="Kalapos B."/>
            <person name="Nelson D.R."/>
            <person name="Li P."/>
            <person name="You F.M."/>
            <person name="Luo M.C."/>
            <person name="Dvorak J."/>
        </authorList>
    </citation>
    <scope>NUCLEOTIDE SEQUENCE [LARGE SCALE GENOMIC DNA]</scope>
    <source>
        <strain evidence="1">cv. AL8/78</strain>
    </source>
</reference>
<accession>A0A453G1D9</accession>
<dbReference type="Gramene" id="AET3Gv20851200.6">
    <property type="protein sequence ID" value="AET3Gv20851200.6"/>
    <property type="gene ID" value="AET3Gv20851200"/>
</dbReference>
<proteinExistence type="predicted"/>
<reference evidence="2" key="2">
    <citation type="journal article" date="2017" name="Nat. Plants">
        <title>The Aegilops tauschii genome reveals multiple impacts of transposons.</title>
        <authorList>
            <person name="Zhao G."/>
            <person name="Zou C."/>
            <person name="Li K."/>
            <person name="Wang K."/>
            <person name="Li T."/>
            <person name="Gao L."/>
            <person name="Zhang X."/>
            <person name="Wang H."/>
            <person name="Yang Z."/>
            <person name="Liu X."/>
            <person name="Jiang W."/>
            <person name="Mao L."/>
            <person name="Kong X."/>
            <person name="Jiao Y."/>
            <person name="Jia J."/>
        </authorList>
    </citation>
    <scope>NUCLEOTIDE SEQUENCE [LARGE SCALE GENOMIC DNA]</scope>
    <source>
        <strain evidence="2">cv. AL8/78</strain>
    </source>
</reference>
<evidence type="ECO:0000313" key="1">
    <source>
        <dbReference type="EnsemblPlants" id="AET3Gv20851200.6"/>
    </source>
</evidence>